<evidence type="ECO:0000256" key="6">
    <source>
        <dbReference type="SAM" id="Phobius"/>
    </source>
</evidence>
<dbReference type="InterPro" id="IPR032808">
    <property type="entry name" value="DoxX"/>
</dbReference>
<evidence type="ECO:0000313" key="7">
    <source>
        <dbReference type="EMBL" id="MFC7188945.1"/>
    </source>
</evidence>
<dbReference type="PANTHER" id="PTHR33452:SF1">
    <property type="entry name" value="INNER MEMBRANE PROTEIN YPHA-RELATED"/>
    <property type="match status" value="1"/>
</dbReference>
<keyword evidence="5 6" id="KW-0472">Membrane</keyword>
<evidence type="ECO:0000256" key="3">
    <source>
        <dbReference type="ARBA" id="ARBA00022692"/>
    </source>
</evidence>
<feature type="transmembrane region" description="Helical" evidence="6">
    <location>
        <begin position="69"/>
        <end position="95"/>
    </location>
</feature>
<organism evidence="7 8">
    <name type="scientific">Halocatena marina</name>
    <dbReference type="NCBI Taxonomy" id="2934937"/>
    <lineage>
        <taxon>Archaea</taxon>
        <taxon>Methanobacteriati</taxon>
        <taxon>Methanobacteriota</taxon>
        <taxon>Stenosarchaea group</taxon>
        <taxon>Halobacteria</taxon>
        <taxon>Halobacteriales</taxon>
        <taxon>Natronomonadaceae</taxon>
        <taxon>Halocatena</taxon>
    </lineage>
</organism>
<keyword evidence="2" id="KW-1003">Cell membrane</keyword>
<evidence type="ECO:0000256" key="1">
    <source>
        <dbReference type="ARBA" id="ARBA00004651"/>
    </source>
</evidence>
<reference evidence="7 8" key="1">
    <citation type="journal article" date="2019" name="Int. J. Syst. Evol. Microbiol.">
        <title>The Global Catalogue of Microorganisms (GCM) 10K type strain sequencing project: providing services to taxonomists for standard genome sequencing and annotation.</title>
        <authorList>
            <consortium name="The Broad Institute Genomics Platform"/>
            <consortium name="The Broad Institute Genome Sequencing Center for Infectious Disease"/>
            <person name="Wu L."/>
            <person name="Ma J."/>
        </authorList>
    </citation>
    <scope>NUCLEOTIDE SEQUENCE [LARGE SCALE GENOMIC DNA]</scope>
    <source>
        <strain evidence="7 8">RDMS1</strain>
    </source>
</reference>
<name>A0ABD5YIB5_9EURY</name>
<keyword evidence="8" id="KW-1185">Reference proteome</keyword>
<dbReference type="Pfam" id="PF07681">
    <property type="entry name" value="DoxX"/>
    <property type="match status" value="1"/>
</dbReference>
<dbReference type="GO" id="GO:0005886">
    <property type="term" value="C:plasma membrane"/>
    <property type="evidence" value="ECO:0007669"/>
    <property type="project" value="UniProtKB-SubCell"/>
</dbReference>
<dbReference type="InterPro" id="IPR051907">
    <property type="entry name" value="DoxX-like_oxidoreductase"/>
</dbReference>
<dbReference type="EMBL" id="JBHTAX010000001">
    <property type="protein sequence ID" value="MFC7188945.1"/>
    <property type="molecule type" value="Genomic_DNA"/>
</dbReference>
<comment type="caution">
    <text evidence="7">The sequence shown here is derived from an EMBL/GenBank/DDBJ whole genome shotgun (WGS) entry which is preliminary data.</text>
</comment>
<feature type="transmembrane region" description="Helical" evidence="6">
    <location>
        <begin position="6"/>
        <end position="29"/>
    </location>
</feature>
<keyword evidence="3 6" id="KW-0812">Transmembrane</keyword>
<comment type="subcellular location">
    <subcellularLocation>
        <location evidence="1">Cell membrane</location>
        <topology evidence="1">Multi-pass membrane protein</topology>
    </subcellularLocation>
</comment>
<evidence type="ECO:0000256" key="4">
    <source>
        <dbReference type="ARBA" id="ARBA00022989"/>
    </source>
</evidence>
<dbReference type="PANTHER" id="PTHR33452">
    <property type="entry name" value="OXIDOREDUCTASE CATD-RELATED"/>
    <property type="match status" value="1"/>
</dbReference>
<accession>A0ABD5YIB5</accession>
<evidence type="ECO:0000313" key="8">
    <source>
        <dbReference type="Proteomes" id="UP001596417"/>
    </source>
</evidence>
<dbReference type="RefSeq" id="WP_390204556.1">
    <property type="nucleotide sequence ID" value="NZ_JBHSZC010000001.1"/>
</dbReference>
<evidence type="ECO:0000256" key="2">
    <source>
        <dbReference type="ARBA" id="ARBA00022475"/>
    </source>
</evidence>
<evidence type="ECO:0000256" key="5">
    <source>
        <dbReference type="ARBA" id="ARBA00023136"/>
    </source>
</evidence>
<feature type="transmembrane region" description="Helical" evidence="6">
    <location>
        <begin position="41"/>
        <end position="63"/>
    </location>
</feature>
<proteinExistence type="predicted"/>
<dbReference type="Proteomes" id="UP001596417">
    <property type="component" value="Unassembled WGS sequence"/>
</dbReference>
<dbReference type="AlphaFoldDB" id="A0ABD5YIB5"/>
<protein>
    <submittedName>
        <fullName evidence="7">DoxX family protein</fullName>
    </submittedName>
</protein>
<gene>
    <name evidence="7" type="ORF">ACFQL7_03190</name>
</gene>
<keyword evidence="4 6" id="KW-1133">Transmembrane helix</keyword>
<sequence>MSNTDTWSPIFTRLALGIVMIVHGAGKLFGAGPSAMPISDFAGAIAGIGFPAASVLAWLAALIEFGGGILVLVGLFTRYAALGIALNMLIATAFVHLPNGFSNSGGGTSTPSCSCCWRWLSS</sequence>